<keyword evidence="6 11" id="KW-0812">Transmembrane</keyword>
<dbReference type="EMBL" id="CAADJG010000002">
    <property type="protein sequence ID" value="VFS68596.1"/>
    <property type="molecule type" value="Genomic_DNA"/>
</dbReference>
<dbReference type="PANTHER" id="PTHR48020:SF12">
    <property type="entry name" value="PROTON MYO-INOSITOL COTRANSPORTER"/>
    <property type="match status" value="1"/>
</dbReference>
<keyword evidence="4" id="KW-1003">Cell membrane</keyword>
<reference evidence="13 14" key="1">
    <citation type="submission" date="2019-03" db="EMBL/GenBank/DDBJ databases">
        <authorList>
            <consortium name="Pathogen Informatics"/>
        </authorList>
    </citation>
    <scope>NUCLEOTIDE SEQUENCE [LARGE SCALE GENOMIC DNA]</scope>
    <source>
        <strain evidence="13 14">NCTC13038</strain>
    </source>
</reference>
<feature type="transmembrane region" description="Helical" evidence="11">
    <location>
        <begin position="350"/>
        <end position="375"/>
    </location>
</feature>
<evidence type="ECO:0000256" key="8">
    <source>
        <dbReference type="ARBA" id="ARBA00022989"/>
    </source>
</evidence>
<evidence type="ECO:0000256" key="9">
    <source>
        <dbReference type="ARBA" id="ARBA00023136"/>
    </source>
</evidence>
<dbReference type="Pfam" id="PF00083">
    <property type="entry name" value="Sugar_tr"/>
    <property type="match status" value="1"/>
</dbReference>
<feature type="transmembrane region" description="Helical" evidence="11">
    <location>
        <begin position="170"/>
        <end position="193"/>
    </location>
</feature>
<accession>A0A485B7H5</accession>
<feature type="transmembrane region" description="Helical" evidence="11">
    <location>
        <begin position="77"/>
        <end position="96"/>
    </location>
</feature>
<evidence type="ECO:0000256" key="5">
    <source>
        <dbReference type="ARBA" id="ARBA00022597"/>
    </source>
</evidence>
<dbReference type="InterPro" id="IPR005829">
    <property type="entry name" value="Sugar_transporter_CS"/>
</dbReference>
<dbReference type="InterPro" id="IPR020846">
    <property type="entry name" value="MFS_dom"/>
</dbReference>
<comment type="subcellular location">
    <subcellularLocation>
        <location evidence="1">Cell membrane</location>
        <topology evidence="1">Multi-pass membrane protein</topology>
    </subcellularLocation>
</comment>
<dbReference type="Proteomes" id="UP000332594">
    <property type="component" value="Unassembled WGS sequence"/>
</dbReference>
<dbReference type="RefSeq" id="WP_134525424.1">
    <property type="nucleotide sequence ID" value="NZ_BJNO01000027.1"/>
</dbReference>
<keyword evidence="9 11" id="KW-0472">Membrane</keyword>
<keyword evidence="8 11" id="KW-1133">Transmembrane helix</keyword>
<feature type="transmembrane region" description="Helical" evidence="11">
    <location>
        <begin position="294"/>
        <end position="312"/>
    </location>
</feature>
<feature type="transmembrane region" description="Helical" evidence="11">
    <location>
        <begin position="258"/>
        <end position="279"/>
    </location>
</feature>
<feature type="transmembrane region" description="Helical" evidence="11">
    <location>
        <begin position="425"/>
        <end position="443"/>
    </location>
</feature>
<dbReference type="InterPro" id="IPR036259">
    <property type="entry name" value="MFS_trans_sf"/>
</dbReference>
<evidence type="ECO:0000256" key="7">
    <source>
        <dbReference type="ARBA" id="ARBA00022847"/>
    </source>
</evidence>
<dbReference type="InterPro" id="IPR050814">
    <property type="entry name" value="Myo-inositol_Transporter"/>
</dbReference>
<dbReference type="NCBIfam" id="TIGR00879">
    <property type="entry name" value="SP"/>
    <property type="match status" value="1"/>
</dbReference>
<evidence type="ECO:0000313" key="13">
    <source>
        <dbReference type="EMBL" id="VFS68596.1"/>
    </source>
</evidence>
<protein>
    <submittedName>
        <fullName evidence="13">D-xylose transporter</fullName>
    </submittedName>
</protein>
<evidence type="ECO:0000256" key="1">
    <source>
        <dbReference type="ARBA" id="ARBA00004651"/>
    </source>
</evidence>
<feature type="transmembrane region" description="Helical" evidence="11">
    <location>
        <begin position="46"/>
        <end position="65"/>
    </location>
</feature>
<proteinExistence type="inferred from homology"/>
<keyword evidence="3 10" id="KW-0813">Transport</keyword>
<keyword evidence="5" id="KW-0762">Sugar transport</keyword>
<gene>
    <name evidence="13" type="primary">xylE_1</name>
    <name evidence="13" type="ORF">NCTC13038_01455</name>
</gene>
<dbReference type="PRINTS" id="PR00171">
    <property type="entry name" value="SUGRTRNSPORT"/>
</dbReference>
<evidence type="ECO:0000256" key="4">
    <source>
        <dbReference type="ARBA" id="ARBA00022475"/>
    </source>
</evidence>
<evidence type="ECO:0000256" key="3">
    <source>
        <dbReference type="ARBA" id="ARBA00022448"/>
    </source>
</evidence>
<dbReference type="InterPro" id="IPR003663">
    <property type="entry name" value="Sugar/inositol_transpt"/>
</dbReference>
<dbReference type="PROSITE" id="PS50850">
    <property type="entry name" value="MFS"/>
    <property type="match status" value="1"/>
</dbReference>
<keyword evidence="7" id="KW-0769">Symport</keyword>
<feature type="domain" description="Major facilitator superfamily (MFS) profile" evidence="12">
    <location>
        <begin position="11"/>
        <end position="447"/>
    </location>
</feature>
<evidence type="ECO:0000259" key="12">
    <source>
        <dbReference type="PROSITE" id="PS50850"/>
    </source>
</evidence>
<evidence type="ECO:0000256" key="11">
    <source>
        <dbReference type="SAM" id="Phobius"/>
    </source>
</evidence>
<comment type="similarity">
    <text evidence="2 10">Belongs to the major facilitator superfamily. Sugar transporter (TC 2.A.1.1) family.</text>
</comment>
<dbReference type="InterPro" id="IPR005828">
    <property type="entry name" value="MFS_sugar_transport-like"/>
</dbReference>
<organism evidence="13 14">
    <name type="scientific">Raoultella terrigena</name>
    <name type="common">Klebsiella terrigena</name>
    <dbReference type="NCBI Taxonomy" id="577"/>
    <lineage>
        <taxon>Bacteria</taxon>
        <taxon>Pseudomonadati</taxon>
        <taxon>Pseudomonadota</taxon>
        <taxon>Gammaproteobacteria</taxon>
        <taxon>Enterobacterales</taxon>
        <taxon>Enterobacteriaceae</taxon>
        <taxon>Klebsiella/Raoultella group</taxon>
        <taxon>Raoultella</taxon>
    </lineage>
</organism>
<dbReference type="PROSITE" id="PS00217">
    <property type="entry name" value="SUGAR_TRANSPORT_2"/>
    <property type="match status" value="1"/>
</dbReference>
<feature type="transmembrane region" description="Helical" evidence="11">
    <location>
        <begin position="102"/>
        <end position="124"/>
    </location>
</feature>
<dbReference type="Gene3D" id="1.20.1250.20">
    <property type="entry name" value="MFS general substrate transporter like domains"/>
    <property type="match status" value="1"/>
</dbReference>
<feature type="transmembrane region" description="Helical" evidence="11">
    <location>
        <begin position="136"/>
        <end position="158"/>
    </location>
</feature>
<feature type="transmembrane region" description="Helical" evidence="11">
    <location>
        <begin position="387"/>
        <end position="405"/>
    </location>
</feature>
<dbReference type="PANTHER" id="PTHR48020">
    <property type="entry name" value="PROTON MYO-INOSITOL COTRANSPORTER"/>
    <property type="match status" value="1"/>
</dbReference>
<dbReference type="GO" id="GO:0015293">
    <property type="term" value="F:symporter activity"/>
    <property type="evidence" value="ECO:0007669"/>
    <property type="project" value="UniProtKB-KW"/>
</dbReference>
<sequence>MNTTHHMSYKLSLIASLAGLLYGFDSAVIAGAISHLSRYFSLDAIGTGWAVSSVVLGFMIGALSGQFINNSLGRKKALLISGLLVFLAGIFTAFPYNFTLFILFRILGGVGVGLGSATAPVYIGEISAQEIRGKTLGFYQMMIAFGILLVYLVNALVAAQAPDQAWATQYSWRFMLGAMALPGSLFMILVCFLPESPRWLIGKNRDAEANKIMKYINGEGYDCIAELSEIKRSFATSGVGSSGATTSLLSKKYRRVSFTILVMALLANLCGINAVLYYGNVLLENIGIANERSAYYQQIIIGIAFFAAAVWAVYRVDKYGRRKLLVVGSFVCFVSLTLLGILIWMGITSIFMLVIMIIYILFFGGTVGPILWIIIPELSPNIIRGKLMSWATFLIWSGSFIVSQTFPMLTDSRLLNEWFNGSFPFLLYGLCCLLWFLLNLFCVTETKDKSLEQISAEMSAA</sequence>
<feature type="transmembrane region" description="Helical" evidence="11">
    <location>
        <begin position="324"/>
        <end position="344"/>
    </location>
</feature>
<dbReference type="AlphaFoldDB" id="A0A485B7H5"/>
<dbReference type="SUPFAM" id="SSF103473">
    <property type="entry name" value="MFS general substrate transporter"/>
    <property type="match status" value="1"/>
</dbReference>
<dbReference type="GO" id="GO:0005886">
    <property type="term" value="C:plasma membrane"/>
    <property type="evidence" value="ECO:0007669"/>
    <property type="project" value="UniProtKB-SubCell"/>
</dbReference>
<evidence type="ECO:0000313" key="14">
    <source>
        <dbReference type="Proteomes" id="UP000332594"/>
    </source>
</evidence>
<evidence type="ECO:0000256" key="2">
    <source>
        <dbReference type="ARBA" id="ARBA00010992"/>
    </source>
</evidence>
<evidence type="ECO:0000256" key="6">
    <source>
        <dbReference type="ARBA" id="ARBA00022692"/>
    </source>
</evidence>
<name>A0A485B7H5_RAOTE</name>
<evidence type="ECO:0000256" key="10">
    <source>
        <dbReference type="RuleBase" id="RU003346"/>
    </source>
</evidence>